<protein>
    <submittedName>
        <fullName evidence="1">Uncharacterized protein</fullName>
    </submittedName>
</protein>
<accession>A0AAF0Y1D0</accession>
<proteinExistence type="predicted"/>
<gene>
    <name evidence="1" type="ORF">LOC62_01G001056</name>
</gene>
<organism evidence="1 2">
    <name type="scientific">Vanrija pseudolonga</name>
    <dbReference type="NCBI Taxonomy" id="143232"/>
    <lineage>
        <taxon>Eukaryota</taxon>
        <taxon>Fungi</taxon>
        <taxon>Dikarya</taxon>
        <taxon>Basidiomycota</taxon>
        <taxon>Agaricomycotina</taxon>
        <taxon>Tremellomycetes</taxon>
        <taxon>Trichosporonales</taxon>
        <taxon>Trichosporonaceae</taxon>
        <taxon>Vanrija</taxon>
    </lineage>
</organism>
<dbReference type="Proteomes" id="UP000827549">
    <property type="component" value="Chromosome 1"/>
</dbReference>
<keyword evidence="2" id="KW-1185">Reference proteome</keyword>
<sequence length="751" mass="83385">MTTPAPKKPRATRREHQIEVSLVPPSTALTWRPREGGGDTAFRVLGLMGNLHPVSRVPTSAGDTRVEYAGSWRTWRQQEKIAAAVEACRPAALSIRLHLVRRGRRTSTTEHNVFEEFFKHLPPDLVCLDLHGIRPPYPRLEVHEELLEFIASPRSHSLQILFLPAYEYSGVVAHPVLKMIWESNTALSVVSFRVRALESPDLPAAFCPCAEEPCRMQERCLARFLNYSGEYLYCNAIGRNRALATGVQRAAIRMLITARILAFARPAASTRSPATQLPYELIAQIASHVGEARDWLTPTQESTVLALATGDAFPAVARVLSDPSRHWSGRRWVARAEWFAAGGLVWGFGVERGNARWAEMRGISRPATSPPPRSRIQVALLPPTRALAKPNTPHDDRIWELELTPGWERVDEAGALGERYSASWSTLEELRRTAMALQRCRVSGLSIAFDTRFGLGRQPHWHSLFEVLLPHLPSPRLYLRLQGIPRQLPNHRALTALLGFISSPASHGLQVLALPESRDGAQLGGLGQVLAAIARSNVTISLICTHPVVDRGIPHPAACECLMDPLEDGKARRHAVRGHHGAMRGSTTRNRGLTRCVRRVGVRMLVVARILSLARPAGAVFPASDRRRGAYRTVRVYAWGTREVHHTHPATQLPYELVLEIAALATNAAQWLTRGQMHAIIDLACDSHRFPRIAGALATPAAHWSRRRWIVRQEWLAALGLWWEFGVAAADARWEEVRGMGGGGSVRVGEF</sequence>
<dbReference type="GeneID" id="87804314"/>
<reference evidence="1" key="1">
    <citation type="submission" date="2023-10" db="EMBL/GenBank/DDBJ databases">
        <authorList>
            <person name="Noh H."/>
        </authorList>
    </citation>
    <scope>NUCLEOTIDE SEQUENCE</scope>
    <source>
        <strain evidence="1">DUCC4014</strain>
    </source>
</reference>
<evidence type="ECO:0000313" key="2">
    <source>
        <dbReference type="Proteomes" id="UP000827549"/>
    </source>
</evidence>
<dbReference type="AlphaFoldDB" id="A0AAF0Y1D0"/>
<dbReference type="RefSeq" id="XP_062623509.1">
    <property type="nucleotide sequence ID" value="XM_062767525.1"/>
</dbReference>
<evidence type="ECO:0000313" key="1">
    <source>
        <dbReference type="EMBL" id="WOO77477.1"/>
    </source>
</evidence>
<name>A0AAF0Y1D0_9TREE</name>
<dbReference type="EMBL" id="CP086714">
    <property type="protein sequence ID" value="WOO77477.1"/>
    <property type="molecule type" value="Genomic_DNA"/>
</dbReference>